<evidence type="ECO:0000313" key="2">
    <source>
        <dbReference type="EMBL" id="KAK2702492.1"/>
    </source>
</evidence>
<dbReference type="Proteomes" id="UP001187531">
    <property type="component" value="Unassembled WGS sequence"/>
</dbReference>
<dbReference type="InterPro" id="IPR036691">
    <property type="entry name" value="Endo/exonu/phosph_ase_sf"/>
</dbReference>
<dbReference type="AlphaFoldDB" id="A0AA88KTI3"/>
<dbReference type="SUPFAM" id="SSF56219">
    <property type="entry name" value="DNase I-like"/>
    <property type="match status" value="1"/>
</dbReference>
<reference evidence="2" key="1">
    <citation type="submission" date="2023-07" db="EMBL/GenBank/DDBJ databases">
        <title>Chromosome-level genome assembly of Artemia franciscana.</title>
        <authorList>
            <person name="Jo E."/>
        </authorList>
    </citation>
    <scope>NUCLEOTIDE SEQUENCE</scope>
    <source>
        <tissue evidence="2">Whole body</tissue>
    </source>
</reference>
<evidence type="ECO:0000313" key="3">
    <source>
        <dbReference type="Proteomes" id="UP001187531"/>
    </source>
</evidence>
<dbReference type="Gene3D" id="3.60.10.10">
    <property type="entry name" value="Endonuclease/exonuclease/phosphatase"/>
    <property type="match status" value="1"/>
</dbReference>
<keyword evidence="3" id="KW-1185">Reference proteome</keyword>
<gene>
    <name evidence="2" type="ORF">QYM36_018899</name>
</gene>
<evidence type="ECO:0008006" key="4">
    <source>
        <dbReference type="Google" id="ProtNLM"/>
    </source>
</evidence>
<dbReference type="InterPro" id="IPR027124">
    <property type="entry name" value="Swc5/CFDP1/2"/>
</dbReference>
<dbReference type="PANTHER" id="PTHR23227:SF67">
    <property type="entry name" value="CRANIOFACIAL DEVELOPMENT PROTEIN 2-LIKE"/>
    <property type="match status" value="1"/>
</dbReference>
<sequence length="246" mass="27775">MPESPVIWRLFKMVCHQSNETMILKEAGVGMALSSRAKKYLVDWEPINERILRARFATSQAKLTVIVVYAPTNDTVDQTKDDFYRVLSNVVAKAHRHDIVTWCGDFNAKVGSDAFYAPAILGRHGLGEINDNGNESLKPIKDSDYYVLEYDETTNISIRKELHVCIRYFSRQQDKVVSRHLETSLSGKATIEKLKEGLLKAVNKAGLQLQHLSTLPEEIRVDRLTEKPRCRKGSLGHGHKQPAGSE</sequence>
<feature type="region of interest" description="Disordered" evidence="1">
    <location>
        <begin position="226"/>
        <end position="246"/>
    </location>
</feature>
<protein>
    <recommendedName>
        <fullName evidence="4">Craniofacial development protein 2-like</fullName>
    </recommendedName>
</protein>
<evidence type="ECO:0000256" key="1">
    <source>
        <dbReference type="SAM" id="MobiDB-lite"/>
    </source>
</evidence>
<dbReference type="EMBL" id="JAVRJZ010000311">
    <property type="protein sequence ID" value="KAK2702492.1"/>
    <property type="molecule type" value="Genomic_DNA"/>
</dbReference>
<dbReference type="PANTHER" id="PTHR23227">
    <property type="entry name" value="BUCENTAUR RELATED"/>
    <property type="match status" value="1"/>
</dbReference>
<name>A0AA88KTI3_ARTSF</name>
<proteinExistence type="predicted"/>
<organism evidence="2 3">
    <name type="scientific">Artemia franciscana</name>
    <name type="common">Brine shrimp</name>
    <name type="synonym">Artemia sanfranciscana</name>
    <dbReference type="NCBI Taxonomy" id="6661"/>
    <lineage>
        <taxon>Eukaryota</taxon>
        <taxon>Metazoa</taxon>
        <taxon>Ecdysozoa</taxon>
        <taxon>Arthropoda</taxon>
        <taxon>Crustacea</taxon>
        <taxon>Branchiopoda</taxon>
        <taxon>Anostraca</taxon>
        <taxon>Artemiidae</taxon>
        <taxon>Artemia</taxon>
    </lineage>
</organism>
<feature type="compositionally biased region" description="Basic residues" evidence="1">
    <location>
        <begin position="229"/>
        <end position="240"/>
    </location>
</feature>
<comment type="caution">
    <text evidence="2">The sequence shown here is derived from an EMBL/GenBank/DDBJ whole genome shotgun (WGS) entry which is preliminary data.</text>
</comment>
<accession>A0AA88KTI3</accession>